<dbReference type="GO" id="GO:0020037">
    <property type="term" value="F:heme binding"/>
    <property type="evidence" value="ECO:0007669"/>
    <property type="project" value="TreeGrafter"/>
</dbReference>
<feature type="domain" description="Cytochrome b5 heme-binding" evidence="5">
    <location>
        <begin position="2"/>
        <end position="78"/>
    </location>
</feature>
<keyword evidence="2" id="KW-0479">Metal-binding</keyword>
<evidence type="ECO:0000313" key="6">
    <source>
        <dbReference type="EMBL" id="KAH7357981.1"/>
    </source>
</evidence>
<evidence type="ECO:0000259" key="5">
    <source>
        <dbReference type="PROSITE" id="PS50255"/>
    </source>
</evidence>
<evidence type="ECO:0000313" key="7">
    <source>
        <dbReference type="Proteomes" id="UP000813385"/>
    </source>
</evidence>
<dbReference type="EMBL" id="JAGPXD010000004">
    <property type="protein sequence ID" value="KAH7357981.1"/>
    <property type="molecule type" value="Genomic_DNA"/>
</dbReference>
<dbReference type="SUPFAM" id="SSF55856">
    <property type="entry name" value="Cytochrome b5-like heme/steroid binding domain"/>
    <property type="match status" value="1"/>
</dbReference>
<dbReference type="PANTHER" id="PTHR19359:SF14">
    <property type="entry name" value="CYTOCHROME B5 A"/>
    <property type="match status" value="1"/>
</dbReference>
<dbReference type="InterPro" id="IPR001199">
    <property type="entry name" value="Cyt_B5-like_heme/steroid-bd"/>
</dbReference>
<dbReference type="GO" id="GO:0046872">
    <property type="term" value="F:metal ion binding"/>
    <property type="evidence" value="ECO:0007669"/>
    <property type="project" value="UniProtKB-KW"/>
</dbReference>
<keyword evidence="3" id="KW-0408">Iron</keyword>
<name>A0A8K0X188_9PEZI</name>
<organism evidence="6 7">
    <name type="scientific">Plectosphaerella cucumerina</name>
    <dbReference type="NCBI Taxonomy" id="40658"/>
    <lineage>
        <taxon>Eukaryota</taxon>
        <taxon>Fungi</taxon>
        <taxon>Dikarya</taxon>
        <taxon>Ascomycota</taxon>
        <taxon>Pezizomycotina</taxon>
        <taxon>Sordariomycetes</taxon>
        <taxon>Hypocreomycetidae</taxon>
        <taxon>Glomerellales</taxon>
        <taxon>Plectosphaerellaceae</taxon>
        <taxon>Plectosphaerella</taxon>
    </lineage>
</organism>
<dbReference type="InterPro" id="IPR036400">
    <property type="entry name" value="Cyt_B5-like_heme/steroid_sf"/>
</dbReference>
<evidence type="ECO:0000256" key="1">
    <source>
        <dbReference type="ARBA" id="ARBA00022617"/>
    </source>
</evidence>
<reference evidence="6" key="1">
    <citation type="journal article" date="2021" name="Nat. Commun.">
        <title>Genetic determinants of endophytism in the Arabidopsis root mycobiome.</title>
        <authorList>
            <person name="Mesny F."/>
            <person name="Miyauchi S."/>
            <person name="Thiergart T."/>
            <person name="Pickel B."/>
            <person name="Atanasova L."/>
            <person name="Karlsson M."/>
            <person name="Huettel B."/>
            <person name="Barry K.W."/>
            <person name="Haridas S."/>
            <person name="Chen C."/>
            <person name="Bauer D."/>
            <person name="Andreopoulos W."/>
            <person name="Pangilinan J."/>
            <person name="LaButti K."/>
            <person name="Riley R."/>
            <person name="Lipzen A."/>
            <person name="Clum A."/>
            <person name="Drula E."/>
            <person name="Henrissat B."/>
            <person name="Kohler A."/>
            <person name="Grigoriev I.V."/>
            <person name="Martin F.M."/>
            <person name="Hacquard S."/>
        </authorList>
    </citation>
    <scope>NUCLEOTIDE SEQUENCE</scope>
    <source>
        <strain evidence="6">MPI-CAGE-AT-0016</strain>
    </source>
</reference>
<protein>
    <submittedName>
        <fullName evidence="6">Cytochrome b5-like heme/steroid binding domain-containing protein</fullName>
    </submittedName>
</protein>
<dbReference type="PROSITE" id="PS50255">
    <property type="entry name" value="CYTOCHROME_B5_2"/>
    <property type="match status" value="1"/>
</dbReference>
<evidence type="ECO:0000256" key="2">
    <source>
        <dbReference type="ARBA" id="ARBA00022723"/>
    </source>
</evidence>
<comment type="caution">
    <text evidence="6">The sequence shown here is derived from an EMBL/GenBank/DDBJ whole genome shotgun (WGS) entry which is preliminary data.</text>
</comment>
<dbReference type="AlphaFoldDB" id="A0A8K0X188"/>
<dbReference type="Proteomes" id="UP000813385">
    <property type="component" value="Unassembled WGS sequence"/>
</dbReference>
<comment type="similarity">
    <text evidence="4">Belongs to the cytochrome b5 family.</text>
</comment>
<dbReference type="Gene3D" id="3.10.120.10">
    <property type="entry name" value="Cytochrome b5-like heme/steroid binding domain"/>
    <property type="match status" value="1"/>
</dbReference>
<keyword evidence="1" id="KW-0349">Heme</keyword>
<gene>
    <name evidence="6" type="ORF">B0T11DRAFT_329843</name>
</gene>
<sequence length="83" mass="9221">MSKSFSAAEVAKHKTPEDFWIIVDGDVYDLTTFQHEHPGGVKVLSRFGGKDASKPFWKFHNKSVLGKYGEKLKLGSVEPAAKL</sequence>
<dbReference type="GO" id="GO:0016020">
    <property type="term" value="C:membrane"/>
    <property type="evidence" value="ECO:0007669"/>
    <property type="project" value="TreeGrafter"/>
</dbReference>
<dbReference type="PANTHER" id="PTHR19359">
    <property type="entry name" value="CYTOCHROME B5"/>
    <property type="match status" value="1"/>
</dbReference>
<dbReference type="InterPro" id="IPR050668">
    <property type="entry name" value="Cytochrome_b5"/>
</dbReference>
<dbReference type="SMART" id="SM01117">
    <property type="entry name" value="Cyt-b5"/>
    <property type="match status" value="1"/>
</dbReference>
<evidence type="ECO:0000256" key="4">
    <source>
        <dbReference type="ARBA" id="ARBA00038168"/>
    </source>
</evidence>
<dbReference type="OrthoDB" id="260519at2759"/>
<proteinExistence type="inferred from homology"/>
<accession>A0A8K0X188</accession>
<dbReference type="Pfam" id="PF00173">
    <property type="entry name" value="Cyt-b5"/>
    <property type="match status" value="1"/>
</dbReference>
<evidence type="ECO:0000256" key="3">
    <source>
        <dbReference type="ARBA" id="ARBA00023004"/>
    </source>
</evidence>
<keyword evidence="7" id="KW-1185">Reference proteome</keyword>